<protein>
    <recommendedName>
        <fullName evidence="3">CS domain-containing protein</fullName>
    </recommendedName>
</protein>
<dbReference type="EMBL" id="JNBS01000801">
    <property type="protein sequence ID" value="OQS03688.1"/>
    <property type="molecule type" value="Genomic_DNA"/>
</dbReference>
<dbReference type="PROSITE" id="PS51203">
    <property type="entry name" value="CS"/>
    <property type="match status" value="1"/>
</dbReference>
<dbReference type="SUPFAM" id="SSF53474">
    <property type="entry name" value="alpha/beta-Hydrolases"/>
    <property type="match status" value="1"/>
</dbReference>
<evidence type="ECO:0000256" key="1">
    <source>
        <dbReference type="PROSITE-ProRule" id="PRU00339"/>
    </source>
</evidence>
<dbReference type="Pfam" id="PF09994">
    <property type="entry name" value="T6SS_Tle1-like_cat"/>
    <property type="match status" value="4"/>
</dbReference>
<evidence type="ECO:0000313" key="5">
    <source>
        <dbReference type="Proteomes" id="UP000243217"/>
    </source>
</evidence>
<accession>A0A1W0A093</accession>
<feature type="domain" description="CS" evidence="3">
    <location>
        <begin position="934"/>
        <end position="1018"/>
    </location>
</feature>
<keyword evidence="1" id="KW-0802">TPR repeat</keyword>
<dbReference type="STRING" id="74557.A0A1W0A093"/>
<dbReference type="PANTHER" id="PTHR33840:SF1">
    <property type="entry name" value="TLE1 PHOSPHOLIPASE DOMAIN-CONTAINING PROTEIN"/>
    <property type="match status" value="1"/>
</dbReference>
<dbReference type="InterPro" id="IPR029058">
    <property type="entry name" value="AB_hydrolase_fold"/>
</dbReference>
<dbReference type="Proteomes" id="UP000243217">
    <property type="component" value="Unassembled WGS sequence"/>
</dbReference>
<dbReference type="OrthoDB" id="348005at2759"/>
<name>A0A1W0A093_9STRA</name>
<feature type="repeat" description="TPR" evidence="1">
    <location>
        <begin position="1436"/>
        <end position="1469"/>
    </location>
</feature>
<dbReference type="SUPFAM" id="SSF48452">
    <property type="entry name" value="TPR-like"/>
    <property type="match status" value="2"/>
</dbReference>
<evidence type="ECO:0000259" key="3">
    <source>
        <dbReference type="PROSITE" id="PS51203"/>
    </source>
</evidence>
<dbReference type="PANTHER" id="PTHR33840">
    <property type="match status" value="1"/>
</dbReference>
<comment type="caution">
    <text evidence="4">The sequence shown here is derived from an EMBL/GenBank/DDBJ whole genome shotgun (WGS) entry which is preliminary data.</text>
</comment>
<dbReference type="InterPro" id="IPR011990">
    <property type="entry name" value="TPR-like_helical_dom_sf"/>
</dbReference>
<dbReference type="Gene3D" id="2.60.40.790">
    <property type="match status" value="1"/>
</dbReference>
<sequence length="1786" mass="205570">MLKTNRIFKFTLARTMSTSCKRIAMYMDGTWNTPQSDTNVHRLYEKTVTSKEQLPIYFQGVGTSWGDYFTGGLFARGMTDIIRDVYDRLVQEYNKDDHIFLFGFSRGAFEVRALLGFLDTCGLRTSGSPVTAKQLWDQYEAVNKNPEKTRTLDRLLALSDAEKDKLKGIEKLMVDHCQPIKVHFVGVFDVVAADPQSDQHRYGQNPTKFGRIAHAMSIDEHRGAFQVMYCEEPPQQFIRDIPIGSISQLPREPIANSKPDDEQKADKQAVHFVEQRWFPGVHSNIGGGFSETDVLSKIPLRWMQQCAIKEGLQFFEEFKLDGNEHVLNKNQMDIDWKQWVMKLGHNHYRPMNTDTSVNETIDKSVFERYQNKDMNYKPENLKKWAASLNINLDTFTPADVWAETGHPRWFIGVHSHVGGCMAESDMLSKITPHWIQQRAAKSGLECKRFIHLDGTEHLPNRNQADFDLGTWLLHFLGFQYRDSDFSVNETIDKLFLNGVGMKPGERVLGALFAYGITDIIQKAYRFLSDNYNKGDEIYLFGFSRGAYEIRLLIAFLQTCGLRKEICPVSIQQLWDYFETTHSDKRKPTRDQLETWKNEHNYEPEGIEKYLLDYCQPVNIKFVGIFDAVAADLHTERYKFGQDPRKIGRVAHALALDERRGFFPAMLFEEPLPSQDKRELKDFIIVNVCDCEEDEEIKKCDKKSVHLIEQRWFVGVHSHVGGGKSETDILSKIPLHWIQQRAAKAGLVFKRHIHLEGNEHLHCASQMNIDMEQKLLQKLSLKDREIGYVASLNETIDKTVFERYQKKELEYRPANLKAWAERKDINLNLAIDPPYTRWADTGKVLLHKCHEVTQTSKSQYVCQDDEDEQSTNVKKSLDNPFEMKKVLISMTPNVIIVVKDHDSRNTISFKAFRKRASMDNTESTDTKDLYLPTMPLSPQYEWSQDESTIKLDIPLKNASRKDVDFYVADLIIKVNFKPYVLLVDLIDSIVPDTTLIKIINGVMHLCVNKAQNGLWKELIFHGTKNDILERRKASMARKTLAEQQLAEKRKETKYATEKKTLRDQMALDEHERQRLDDLKANEKQREEEAMYRSFQELQTSTKAPQRLINPPKQVKYEMNTIIEDDPSFDTESEDEFKDEPEEDESFQVSNNTTEEVIYIPAPRESQQSKISFTPRVFPTPSRESTAADEEDWLMKNRKHLKNHKGLNYNSVQDISETDPVWLKAKADEFYHHRDFLSARNAYTEALSIDSTMTAYKYIDTKYSYIYLCADDCSTALAQLPDNGETSADPGAIHRLKVRALIRRGTAYAQLGMYSQAKADYGVALTMHPENVDLQLDFARITQLDECYRIKQQADAAFAQQDFKVTKELYTNALQVDNTFVACLSNRAACSLALLDAPSCIEDCSQALNLLEEAPKDGPITLSAIPLPGTSKRKAWVLKTLVRRGTAYVSLKLYKEAEADFRDALVLDPDNNKLQQDLNCIQDFLKFSRGAFEVRKLIRFLHTCGLRMNDKVSTSRLWEYFKERHKPDRDLISFDELVRDTSKIQHGYEVIQNDMLLNCQQINIVFVGFFDTIAADCKAFECMYGQNQDQIKNIFHAMALDEQCGFSPDMPITKPNYIRKTSEKVKQRWFIGAHSNVGGGFSKNDVLARIPLHWMQNEAAKVGLEQNVIQLEGHEHLESNSQLSLDWIQWTLSKLPNTLKGYVEAETGALLANRMTDIIRYACKFLVNDYNPDDKVYLFGFSRGTFEVRVLIGFLHTCSLRDDISPVSNFTAMELFRSHSCGQQTKVG</sequence>
<proteinExistence type="predicted"/>
<dbReference type="InterPro" id="IPR007052">
    <property type="entry name" value="CS_dom"/>
</dbReference>
<dbReference type="Gene3D" id="1.25.40.10">
    <property type="entry name" value="Tetratricopeptide repeat domain"/>
    <property type="match status" value="2"/>
</dbReference>
<feature type="region of interest" description="Disordered" evidence="2">
    <location>
        <begin position="1124"/>
        <end position="1148"/>
    </location>
</feature>
<dbReference type="SUPFAM" id="SSF49764">
    <property type="entry name" value="HSP20-like chaperones"/>
    <property type="match status" value="1"/>
</dbReference>
<evidence type="ECO:0000313" key="4">
    <source>
        <dbReference type="EMBL" id="OQS03688.1"/>
    </source>
</evidence>
<dbReference type="InterPro" id="IPR019734">
    <property type="entry name" value="TPR_rpt"/>
</dbReference>
<dbReference type="InterPro" id="IPR008978">
    <property type="entry name" value="HSP20-like_chaperone"/>
</dbReference>
<dbReference type="Pfam" id="PF13181">
    <property type="entry name" value="TPR_8"/>
    <property type="match status" value="1"/>
</dbReference>
<dbReference type="InterPro" id="IPR018712">
    <property type="entry name" value="Tle1-like_cat"/>
</dbReference>
<organism evidence="4 5">
    <name type="scientific">Thraustotheca clavata</name>
    <dbReference type="NCBI Taxonomy" id="74557"/>
    <lineage>
        <taxon>Eukaryota</taxon>
        <taxon>Sar</taxon>
        <taxon>Stramenopiles</taxon>
        <taxon>Oomycota</taxon>
        <taxon>Saprolegniomycetes</taxon>
        <taxon>Saprolegniales</taxon>
        <taxon>Achlyaceae</taxon>
        <taxon>Thraustotheca</taxon>
    </lineage>
</organism>
<dbReference type="PROSITE" id="PS50005">
    <property type="entry name" value="TPR"/>
    <property type="match status" value="2"/>
</dbReference>
<reference evidence="4 5" key="1">
    <citation type="journal article" date="2014" name="Genome Biol. Evol.">
        <title>The secreted proteins of Achlya hypogyna and Thraustotheca clavata identify the ancestral oomycete secretome and reveal gene acquisitions by horizontal gene transfer.</title>
        <authorList>
            <person name="Misner I."/>
            <person name="Blouin N."/>
            <person name="Leonard G."/>
            <person name="Richards T.A."/>
            <person name="Lane C.E."/>
        </authorList>
    </citation>
    <scope>NUCLEOTIDE SEQUENCE [LARGE SCALE GENOMIC DNA]</scope>
    <source>
        <strain evidence="4 5">ATCC 34112</strain>
    </source>
</reference>
<evidence type="ECO:0000256" key="2">
    <source>
        <dbReference type="SAM" id="MobiDB-lite"/>
    </source>
</evidence>
<keyword evidence="5" id="KW-1185">Reference proteome</keyword>
<dbReference type="SMART" id="SM00028">
    <property type="entry name" value="TPR"/>
    <property type="match status" value="5"/>
</dbReference>
<feature type="repeat" description="TPR" evidence="1">
    <location>
        <begin position="1296"/>
        <end position="1329"/>
    </location>
</feature>
<dbReference type="Pfam" id="PF04969">
    <property type="entry name" value="CS"/>
    <property type="match status" value="1"/>
</dbReference>
<gene>
    <name evidence="4" type="ORF">THRCLA_03994</name>
</gene>
<feature type="compositionally biased region" description="Acidic residues" evidence="2">
    <location>
        <begin position="1124"/>
        <end position="1144"/>
    </location>
</feature>